<evidence type="ECO:0000256" key="6">
    <source>
        <dbReference type="SAM" id="Phobius"/>
    </source>
</evidence>
<evidence type="ECO:0000313" key="8">
    <source>
        <dbReference type="Proteomes" id="UP001291930"/>
    </source>
</evidence>
<evidence type="ECO:0000256" key="2">
    <source>
        <dbReference type="ARBA" id="ARBA00022475"/>
    </source>
</evidence>
<dbReference type="InterPro" id="IPR014257">
    <property type="entry name" value="Cyt_c_oxidase_su4_bacillaceae"/>
</dbReference>
<protein>
    <submittedName>
        <fullName evidence="7">Cytochrome c oxidase subunit IVB</fullName>
    </submittedName>
</protein>
<proteinExistence type="predicted"/>
<keyword evidence="8" id="KW-1185">Reference proteome</keyword>
<dbReference type="InterPro" id="IPR005171">
    <property type="entry name" value="Cyt_c_oxidase_su4_prok"/>
</dbReference>
<keyword evidence="5 6" id="KW-0472">Membrane</keyword>
<organism evidence="7 8">
    <name type="scientific">Bacillus bingmayongensis</name>
    <dbReference type="NCBI Taxonomy" id="1150157"/>
    <lineage>
        <taxon>Bacteria</taxon>
        <taxon>Bacillati</taxon>
        <taxon>Bacillota</taxon>
        <taxon>Bacilli</taxon>
        <taxon>Bacillales</taxon>
        <taxon>Bacillaceae</taxon>
        <taxon>Bacillus</taxon>
    </lineage>
</organism>
<evidence type="ECO:0000313" key="7">
    <source>
        <dbReference type="EMBL" id="MDZ5608473.1"/>
    </source>
</evidence>
<feature type="transmembrane region" description="Helical" evidence="6">
    <location>
        <begin position="90"/>
        <end position="111"/>
    </location>
</feature>
<keyword evidence="2" id="KW-1003">Cell membrane</keyword>
<dbReference type="NCBIfam" id="TIGR02908">
    <property type="entry name" value="CoxD_Bacillus"/>
    <property type="match status" value="1"/>
</dbReference>
<name>A0ABU5JYG7_9BACI</name>
<dbReference type="RefSeq" id="WP_017151147.1">
    <property type="nucleotide sequence ID" value="NZ_JAIKLI010000183.1"/>
</dbReference>
<reference evidence="8" key="1">
    <citation type="submission" date="2023-11" db="EMBL/GenBank/DDBJ databases">
        <title>Genome Sequence of Bacillus pseudomycoides stain BUPM19.</title>
        <authorList>
            <person name="Farhat A."/>
        </authorList>
    </citation>
    <scope>NUCLEOTIDE SEQUENCE [LARGE SCALE GENOMIC DNA]</scope>
    <source>
        <strain evidence="8">BUPM19</strain>
    </source>
</reference>
<comment type="caution">
    <text evidence="7">The sequence shown here is derived from an EMBL/GenBank/DDBJ whole genome shotgun (WGS) entry which is preliminary data.</text>
</comment>
<dbReference type="EMBL" id="JAXOVW010000033">
    <property type="protein sequence ID" value="MDZ5608473.1"/>
    <property type="molecule type" value="Genomic_DNA"/>
</dbReference>
<evidence type="ECO:0000256" key="3">
    <source>
        <dbReference type="ARBA" id="ARBA00022692"/>
    </source>
</evidence>
<dbReference type="Proteomes" id="UP001291930">
    <property type="component" value="Unassembled WGS sequence"/>
</dbReference>
<evidence type="ECO:0000256" key="4">
    <source>
        <dbReference type="ARBA" id="ARBA00022989"/>
    </source>
</evidence>
<accession>A0ABU5JYG7</accession>
<gene>
    <name evidence="7" type="primary">ctaF</name>
    <name evidence="7" type="ORF">U2I54_15560</name>
</gene>
<sequence length="112" mass="12781">MAIKQTNTSNSKVDLVYRRKKSAEEMRHQVITFGLMIFLTIVAFVAVAYPKTFSPLFSVPFILLLAVVQVIFQLYYFMHMSHKGHEAAAFFLYSGLLVGLLTILAFMTIVWV</sequence>
<keyword evidence="4 6" id="KW-1133">Transmembrane helix</keyword>
<evidence type="ECO:0000256" key="5">
    <source>
        <dbReference type="ARBA" id="ARBA00023136"/>
    </source>
</evidence>
<keyword evidence="3 6" id="KW-0812">Transmembrane</keyword>
<comment type="subcellular location">
    <subcellularLocation>
        <location evidence="1">Cell membrane</location>
        <topology evidence="1">Multi-pass membrane protein</topology>
    </subcellularLocation>
</comment>
<feature type="transmembrane region" description="Helical" evidence="6">
    <location>
        <begin position="30"/>
        <end position="50"/>
    </location>
</feature>
<evidence type="ECO:0000256" key="1">
    <source>
        <dbReference type="ARBA" id="ARBA00004651"/>
    </source>
</evidence>
<dbReference type="Pfam" id="PF03626">
    <property type="entry name" value="COX4_pro"/>
    <property type="match status" value="1"/>
</dbReference>
<feature type="transmembrane region" description="Helical" evidence="6">
    <location>
        <begin position="56"/>
        <end position="78"/>
    </location>
</feature>